<evidence type="ECO:0000256" key="7">
    <source>
        <dbReference type="ARBA" id="ARBA00023242"/>
    </source>
</evidence>
<reference evidence="10" key="1">
    <citation type="journal article" date="2017" name="Genome Biol.">
        <title>Comparative genomics reveals high biological diversity and specific adaptations in the industrially and medically important fungal genus Aspergillus.</title>
        <authorList>
            <person name="de Vries R.P."/>
            <person name="Riley R."/>
            <person name="Wiebenga A."/>
            <person name="Aguilar-Osorio G."/>
            <person name="Amillis S."/>
            <person name="Uchima C.A."/>
            <person name="Anderluh G."/>
            <person name="Asadollahi M."/>
            <person name="Askin M."/>
            <person name="Barry K."/>
            <person name="Battaglia E."/>
            <person name="Bayram O."/>
            <person name="Benocci T."/>
            <person name="Braus-Stromeyer S.A."/>
            <person name="Caldana C."/>
            <person name="Canovas D."/>
            <person name="Cerqueira G.C."/>
            <person name="Chen F."/>
            <person name="Chen W."/>
            <person name="Choi C."/>
            <person name="Clum A."/>
            <person name="Dos Santos R.A."/>
            <person name="Damasio A.R."/>
            <person name="Diallinas G."/>
            <person name="Emri T."/>
            <person name="Fekete E."/>
            <person name="Flipphi M."/>
            <person name="Freyberg S."/>
            <person name="Gallo A."/>
            <person name="Gournas C."/>
            <person name="Habgood R."/>
            <person name="Hainaut M."/>
            <person name="Harispe M.L."/>
            <person name="Henrissat B."/>
            <person name="Hilden K.S."/>
            <person name="Hope R."/>
            <person name="Hossain A."/>
            <person name="Karabika E."/>
            <person name="Karaffa L."/>
            <person name="Karanyi Z."/>
            <person name="Krasevec N."/>
            <person name="Kuo A."/>
            <person name="Kusch H."/>
            <person name="LaButti K."/>
            <person name="Lagendijk E.L."/>
            <person name="Lapidus A."/>
            <person name="Levasseur A."/>
            <person name="Lindquist E."/>
            <person name="Lipzen A."/>
            <person name="Logrieco A.F."/>
            <person name="MacCabe A."/>
            <person name="Maekelae M.R."/>
            <person name="Malavazi I."/>
            <person name="Melin P."/>
            <person name="Meyer V."/>
            <person name="Mielnichuk N."/>
            <person name="Miskei M."/>
            <person name="Molnar A.P."/>
            <person name="Mule G."/>
            <person name="Ngan C.Y."/>
            <person name="Orejas M."/>
            <person name="Orosz E."/>
            <person name="Ouedraogo J.P."/>
            <person name="Overkamp K.M."/>
            <person name="Park H.-S."/>
            <person name="Perrone G."/>
            <person name="Piumi F."/>
            <person name="Punt P.J."/>
            <person name="Ram A.F."/>
            <person name="Ramon A."/>
            <person name="Rauscher S."/>
            <person name="Record E."/>
            <person name="Riano-Pachon D.M."/>
            <person name="Robert V."/>
            <person name="Roehrig J."/>
            <person name="Ruller R."/>
            <person name="Salamov A."/>
            <person name="Salih N.S."/>
            <person name="Samson R.A."/>
            <person name="Sandor E."/>
            <person name="Sanguinetti M."/>
            <person name="Schuetze T."/>
            <person name="Sepcic K."/>
            <person name="Shelest E."/>
            <person name="Sherlock G."/>
            <person name="Sophianopoulou V."/>
            <person name="Squina F.M."/>
            <person name="Sun H."/>
            <person name="Susca A."/>
            <person name="Todd R.B."/>
            <person name="Tsang A."/>
            <person name="Unkles S.E."/>
            <person name="van de Wiele N."/>
            <person name="van Rossen-Uffink D."/>
            <person name="Oliveira J.V."/>
            <person name="Vesth T.C."/>
            <person name="Visser J."/>
            <person name="Yu J.-H."/>
            <person name="Zhou M."/>
            <person name="Andersen M.R."/>
            <person name="Archer D.B."/>
            <person name="Baker S.E."/>
            <person name="Benoit I."/>
            <person name="Brakhage A.A."/>
            <person name="Braus G.H."/>
            <person name="Fischer R."/>
            <person name="Frisvad J.C."/>
            <person name="Goldman G.H."/>
            <person name="Houbraken J."/>
            <person name="Oakley B."/>
            <person name="Pocsi I."/>
            <person name="Scazzocchio C."/>
            <person name="Seiboth B."/>
            <person name="vanKuyk P.A."/>
            <person name="Wortman J."/>
            <person name="Dyer P.S."/>
            <person name="Grigoriev I.V."/>
        </authorList>
    </citation>
    <scope>NUCLEOTIDE SEQUENCE [LARGE SCALE GENOMIC DNA]</scope>
    <source>
        <strain evidence="10">DTO 134E9</strain>
    </source>
</reference>
<evidence type="ECO:0000256" key="5">
    <source>
        <dbReference type="ARBA" id="ARBA00023125"/>
    </source>
</evidence>
<dbReference type="InterPro" id="IPR036864">
    <property type="entry name" value="Zn2-C6_fun-type_DNA-bd_sf"/>
</dbReference>
<dbReference type="GO" id="GO:0003677">
    <property type="term" value="F:DNA binding"/>
    <property type="evidence" value="ECO:0007669"/>
    <property type="project" value="UniProtKB-KW"/>
</dbReference>
<accession>A0A1L9R6M1</accession>
<dbReference type="RefSeq" id="XP_040684231.1">
    <property type="nucleotide sequence ID" value="XM_040828980.1"/>
</dbReference>
<evidence type="ECO:0000313" key="10">
    <source>
        <dbReference type="Proteomes" id="UP000184383"/>
    </source>
</evidence>
<dbReference type="VEuPathDB" id="FungiDB:ASPWEDRAFT_120310"/>
<sequence>MRPQQLTKRACDECISRKVKCSGAWPCDRCQKTTRKGKCTYLKPARRRGPKVRRYPLVSEDTLEGQDQTVPARASPTTIEDVQEGVGTEREYDATSKTWSQTIIPRSILASAVRLYQEYSYSVWPVIKAEALLQKLENGHYEDNTYCLATALSAATMAQLHLAPLTEEQWTVDSSVMAAECIRIREQSNYRESLDARCILASFFLHVYHAKINQRNSAMIFIQEAISGARLLRLDVDDPMEQAWASDVFENREILFPLLWVSERGYSMHLGLAPSYTIPVRLPEVGVMLENVHVQGLLELVRLFVAFDRISVRHGTCLDAGVSPVDLAETEATLSALYLGQGNSASTRMADYYITREWMRTIVWQKALSLRLLSSTAYTELMTFDFPALVSRDLLQSLRGFSESDLLPLGRDQLLKCFEVANSLADTVLFTSAALRPNFQLGPSDFLHALYQKILPFLEQDPMLKSILRAKTAEALVKAPARLLGIGFSEEDGENEVITEQNSLVCFIEEELLQDIPYPTESYQDNLDSPTSTG</sequence>
<dbReference type="AlphaFoldDB" id="A0A1L9R6M1"/>
<dbReference type="GeneID" id="63744828"/>
<evidence type="ECO:0000256" key="3">
    <source>
        <dbReference type="ARBA" id="ARBA00022833"/>
    </source>
</evidence>
<dbReference type="InterPro" id="IPR050797">
    <property type="entry name" value="Carb_Metab_Trans_Reg"/>
</dbReference>
<evidence type="ECO:0000256" key="1">
    <source>
        <dbReference type="ARBA" id="ARBA00004123"/>
    </source>
</evidence>
<evidence type="ECO:0000256" key="6">
    <source>
        <dbReference type="ARBA" id="ARBA00023163"/>
    </source>
</evidence>
<evidence type="ECO:0000256" key="4">
    <source>
        <dbReference type="ARBA" id="ARBA00023015"/>
    </source>
</evidence>
<dbReference type="GO" id="GO:0000981">
    <property type="term" value="F:DNA-binding transcription factor activity, RNA polymerase II-specific"/>
    <property type="evidence" value="ECO:0007669"/>
    <property type="project" value="InterPro"/>
</dbReference>
<keyword evidence="7" id="KW-0539">Nucleus</keyword>
<dbReference type="GO" id="GO:0008270">
    <property type="term" value="F:zinc ion binding"/>
    <property type="evidence" value="ECO:0007669"/>
    <property type="project" value="InterPro"/>
</dbReference>
<comment type="subcellular location">
    <subcellularLocation>
        <location evidence="1">Nucleus</location>
    </subcellularLocation>
</comment>
<evidence type="ECO:0000259" key="8">
    <source>
        <dbReference type="PROSITE" id="PS50048"/>
    </source>
</evidence>
<dbReference type="Proteomes" id="UP000184383">
    <property type="component" value="Unassembled WGS sequence"/>
</dbReference>
<evidence type="ECO:0000313" key="9">
    <source>
        <dbReference type="EMBL" id="OJJ30554.1"/>
    </source>
</evidence>
<dbReference type="OrthoDB" id="434972at2759"/>
<dbReference type="InterPro" id="IPR001138">
    <property type="entry name" value="Zn2Cys6_DnaBD"/>
</dbReference>
<proteinExistence type="predicted"/>
<keyword evidence="6" id="KW-0804">Transcription</keyword>
<protein>
    <recommendedName>
        <fullName evidence="8">Zn(2)-C6 fungal-type domain-containing protein</fullName>
    </recommendedName>
</protein>
<keyword evidence="10" id="KW-1185">Reference proteome</keyword>
<dbReference type="SUPFAM" id="SSF57701">
    <property type="entry name" value="Zn2/Cys6 DNA-binding domain"/>
    <property type="match status" value="1"/>
</dbReference>
<dbReference type="CDD" id="cd00067">
    <property type="entry name" value="GAL4"/>
    <property type="match status" value="1"/>
</dbReference>
<dbReference type="SMART" id="SM00066">
    <property type="entry name" value="GAL4"/>
    <property type="match status" value="1"/>
</dbReference>
<keyword evidence="5" id="KW-0238">DNA-binding</keyword>
<dbReference type="GO" id="GO:0005634">
    <property type="term" value="C:nucleus"/>
    <property type="evidence" value="ECO:0007669"/>
    <property type="project" value="UniProtKB-SubCell"/>
</dbReference>
<dbReference type="CDD" id="cd12148">
    <property type="entry name" value="fungal_TF_MHR"/>
    <property type="match status" value="1"/>
</dbReference>
<dbReference type="PROSITE" id="PS50048">
    <property type="entry name" value="ZN2_CY6_FUNGAL_2"/>
    <property type="match status" value="1"/>
</dbReference>
<dbReference type="PANTHER" id="PTHR31668">
    <property type="entry name" value="GLUCOSE TRANSPORT TRANSCRIPTION REGULATOR RGT1-RELATED-RELATED"/>
    <property type="match status" value="1"/>
</dbReference>
<dbReference type="Pfam" id="PF00172">
    <property type="entry name" value="Zn_clus"/>
    <property type="match status" value="1"/>
</dbReference>
<evidence type="ECO:0000256" key="2">
    <source>
        <dbReference type="ARBA" id="ARBA00022723"/>
    </source>
</evidence>
<dbReference type="EMBL" id="KV878217">
    <property type="protein sequence ID" value="OJJ30554.1"/>
    <property type="molecule type" value="Genomic_DNA"/>
</dbReference>
<name>A0A1L9R6M1_ASPWE</name>
<dbReference type="Gene3D" id="4.10.240.10">
    <property type="entry name" value="Zn(2)-C6 fungal-type DNA-binding domain"/>
    <property type="match status" value="1"/>
</dbReference>
<gene>
    <name evidence="9" type="ORF">ASPWEDRAFT_120310</name>
</gene>
<keyword evidence="3" id="KW-0862">Zinc</keyword>
<feature type="domain" description="Zn(2)-C6 fungal-type" evidence="8">
    <location>
        <begin position="10"/>
        <end position="41"/>
    </location>
</feature>
<keyword evidence="4" id="KW-0805">Transcription regulation</keyword>
<organism evidence="9 10">
    <name type="scientific">Aspergillus wentii DTO 134E9</name>
    <dbReference type="NCBI Taxonomy" id="1073089"/>
    <lineage>
        <taxon>Eukaryota</taxon>
        <taxon>Fungi</taxon>
        <taxon>Dikarya</taxon>
        <taxon>Ascomycota</taxon>
        <taxon>Pezizomycotina</taxon>
        <taxon>Eurotiomycetes</taxon>
        <taxon>Eurotiomycetidae</taxon>
        <taxon>Eurotiales</taxon>
        <taxon>Aspergillaceae</taxon>
        <taxon>Aspergillus</taxon>
        <taxon>Aspergillus subgen. Cremei</taxon>
    </lineage>
</organism>
<dbReference type="PANTHER" id="PTHR31668:SF18">
    <property type="entry name" value="MALTOSE FERMENTATION REGULATORY PROTEIN MAL13-RELATED"/>
    <property type="match status" value="1"/>
</dbReference>
<keyword evidence="2" id="KW-0479">Metal-binding</keyword>